<comment type="similarity">
    <text evidence="9">Belongs to the PP2C family.</text>
</comment>
<dbReference type="GO" id="GO:0046872">
    <property type="term" value="F:metal ion binding"/>
    <property type="evidence" value="ECO:0007669"/>
    <property type="project" value="UniProtKB-KW"/>
</dbReference>
<keyword evidence="8" id="KW-0464">Manganese</keyword>
<dbReference type="CDD" id="cd00143">
    <property type="entry name" value="PP2Cc"/>
    <property type="match status" value="1"/>
</dbReference>
<keyword evidence="10" id="KW-1133">Transmembrane helix</keyword>
<organism evidence="12 13">
    <name type="scientific">Hibiscus syriacus</name>
    <name type="common">Rose of Sharon</name>
    <dbReference type="NCBI Taxonomy" id="106335"/>
    <lineage>
        <taxon>Eukaryota</taxon>
        <taxon>Viridiplantae</taxon>
        <taxon>Streptophyta</taxon>
        <taxon>Embryophyta</taxon>
        <taxon>Tracheophyta</taxon>
        <taxon>Spermatophyta</taxon>
        <taxon>Magnoliopsida</taxon>
        <taxon>eudicotyledons</taxon>
        <taxon>Gunneridae</taxon>
        <taxon>Pentapetalae</taxon>
        <taxon>rosids</taxon>
        <taxon>malvids</taxon>
        <taxon>Malvales</taxon>
        <taxon>Malvaceae</taxon>
        <taxon>Malvoideae</taxon>
        <taxon>Hibiscus</taxon>
    </lineage>
</organism>
<gene>
    <name evidence="12" type="ORF">F3Y22_tig00110201pilonHSYRG00119</name>
</gene>
<feature type="domain" description="PPM-type phosphatase" evidence="11">
    <location>
        <begin position="1"/>
        <end position="182"/>
    </location>
</feature>
<dbReference type="InterPro" id="IPR036457">
    <property type="entry name" value="PPM-type-like_dom_sf"/>
</dbReference>
<dbReference type="GO" id="GO:0004722">
    <property type="term" value="F:protein serine/threonine phosphatase activity"/>
    <property type="evidence" value="ECO:0007669"/>
    <property type="project" value="UniProtKB-EC"/>
</dbReference>
<evidence type="ECO:0000256" key="1">
    <source>
        <dbReference type="ARBA" id="ARBA00001936"/>
    </source>
</evidence>
<sequence length="182" mass="20020">MRKTTRDGRLCSFFGVYDGHGGSQVAKYCSGRLHPALVEEIESVKECQSNASITDSCQELWKKAFTNCFVKVDAEIGGQADQESVAPETVGSTAVVTLICSSHIIVANCGDSRAVLCRGKEPMPLSVENKPNREDEYERIEAAGGKVIQWTGPRVFGVLAMSRSIGMFSVIMNHFFFNRIEF</sequence>
<dbReference type="InterPro" id="IPR001932">
    <property type="entry name" value="PPM-type_phosphatase-like_dom"/>
</dbReference>
<dbReference type="Gene3D" id="3.60.40.10">
    <property type="entry name" value="PPM-type phosphatase domain"/>
    <property type="match status" value="1"/>
</dbReference>
<keyword evidence="5 9" id="KW-0378">Hydrolase</keyword>
<reference evidence="12" key="1">
    <citation type="submission" date="2019-09" db="EMBL/GenBank/DDBJ databases">
        <title>Draft genome information of white flower Hibiscus syriacus.</title>
        <authorList>
            <person name="Kim Y.-M."/>
        </authorList>
    </citation>
    <scope>NUCLEOTIDE SEQUENCE [LARGE SCALE GENOMIC DNA]</scope>
    <source>
        <strain evidence="12">YM2019G1</strain>
    </source>
</reference>
<evidence type="ECO:0000313" key="13">
    <source>
        <dbReference type="Proteomes" id="UP000436088"/>
    </source>
</evidence>
<evidence type="ECO:0000256" key="7">
    <source>
        <dbReference type="ARBA" id="ARBA00022912"/>
    </source>
</evidence>
<dbReference type="InterPro" id="IPR000222">
    <property type="entry name" value="PP2C_BS"/>
</dbReference>
<comment type="cofactor">
    <cofactor evidence="1">
        <name>Mn(2+)</name>
        <dbReference type="ChEBI" id="CHEBI:29035"/>
    </cofactor>
</comment>
<dbReference type="EMBL" id="VEPZ02000873">
    <property type="protein sequence ID" value="KAE8714038.1"/>
    <property type="molecule type" value="Genomic_DNA"/>
</dbReference>
<keyword evidence="10" id="KW-0472">Membrane</keyword>
<accession>A0A6A3BEZ5</accession>
<dbReference type="Pfam" id="PF00481">
    <property type="entry name" value="PP2C"/>
    <property type="match status" value="1"/>
</dbReference>
<dbReference type="Proteomes" id="UP000436088">
    <property type="component" value="Unassembled WGS sequence"/>
</dbReference>
<keyword evidence="13" id="KW-1185">Reference proteome</keyword>
<dbReference type="SMART" id="SM00332">
    <property type="entry name" value="PP2Cc"/>
    <property type="match status" value="1"/>
</dbReference>
<evidence type="ECO:0000256" key="3">
    <source>
        <dbReference type="ARBA" id="ARBA00013081"/>
    </source>
</evidence>
<evidence type="ECO:0000256" key="4">
    <source>
        <dbReference type="ARBA" id="ARBA00022723"/>
    </source>
</evidence>
<dbReference type="PROSITE" id="PS01032">
    <property type="entry name" value="PPM_1"/>
    <property type="match status" value="1"/>
</dbReference>
<keyword evidence="4" id="KW-0479">Metal-binding</keyword>
<proteinExistence type="inferred from homology"/>
<feature type="transmembrane region" description="Helical" evidence="10">
    <location>
        <begin position="155"/>
        <end position="177"/>
    </location>
</feature>
<dbReference type="PANTHER" id="PTHR47992">
    <property type="entry name" value="PROTEIN PHOSPHATASE"/>
    <property type="match status" value="1"/>
</dbReference>
<keyword evidence="7 9" id="KW-0904">Protein phosphatase</keyword>
<dbReference type="EC" id="3.1.3.16" evidence="3"/>
<dbReference type="InterPro" id="IPR015655">
    <property type="entry name" value="PP2C"/>
</dbReference>
<comment type="cofactor">
    <cofactor evidence="2">
        <name>Mg(2+)</name>
        <dbReference type="ChEBI" id="CHEBI:18420"/>
    </cofactor>
</comment>
<dbReference type="SUPFAM" id="SSF81606">
    <property type="entry name" value="PP2C-like"/>
    <property type="match status" value="1"/>
</dbReference>
<name>A0A6A3BEZ5_HIBSY</name>
<evidence type="ECO:0000256" key="10">
    <source>
        <dbReference type="SAM" id="Phobius"/>
    </source>
</evidence>
<dbReference type="PROSITE" id="PS51746">
    <property type="entry name" value="PPM_2"/>
    <property type="match status" value="1"/>
</dbReference>
<keyword evidence="10" id="KW-0812">Transmembrane</keyword>
<evidence type="ECO:0000256" key="2">
    <source>
        <dbReference type="ARBA" id="ARBA00001946"/>
    </source>
</evidence>
<protein>
    <recommendedName>
        <fullName evidence="3">protein-serine/threonine phosphatase</fullName>
        <ecNumber evidence="3">3.1.3.16</ecNumber>
    </recommendedName>
</protein>
<evidence type="ECO:0000256" key="9">
    <source>
        <dbReference type="RuleBase" id="RU003465"/>
    </source>
</evidence>
<evidence type="ECO:0000259" key="11">
    <source>
        <dbReference type="PROSITE" id="PS51746"/>
    </source>
</evidence>
<comment type="caution">
    <text evidence="12">The sequence shown here is derived from an EMBL/GenBank/DDBJ whole genome shotgun (WGS) entry which is preliminary data.</text>
</comment>
<dbReference type="AlphaFoldDB" id="A0A6A3BEZ5"/>
<evidence type="ECO:0000256" key="8">
    <source>
        <dbReference type="ARBA" id="ARBA00023211"/>
    </source>
</evidence>
<keyword evidence="6" id="KW-0460">Magnesium</keyword>
<evidence type="ECO:0000256" key="5">
    <source>
        <dbReference type="ARBA" id="ARBA00022801"/>
    </source>
</evidence>
<evidence type="ECO:0000313" key="12">
    <source>
        <dbReference type="EMBL" id="KAE8714038.1"/>
    </source>
</evidence>
<evidence type="ECO:0000256" key="6">
    <source>
        <dbReference type="ARBA" id="ARBA00022842"/>
    </source>
</evidence>